<comment type="caution">
    <text evidence="2">The sequence shown here is derived from an EMBL/GenBank/DDBJ whole genome shotgun (WGS) entry which is preliminary data.</text>
</comment>
<dbReference type="RefSeq" id="WP_345193644.1">
    <property type="nucleotide sequence ID" value="NZ_BAABFL010000050.1"/>
</dbReference>
<accession>A0ABP8UWW9</accession>
<dbReference type="Pfam" id="PF22809">
    <property type="entry name" value="DUF7014"/>
    <property type="match status" value="1"/>
</dbReference>
<evidence type="ECO:0000313" key="2">
    <source>
        <dbReference type="EMBL" id="GAA4648234.1"/>
    </source>
</evidence>
<dbReference type="EMBL" id="BAABFL010000050">
    <property type="protein sequence ID" value="GAA4648234.1"/>
    <property type="molecule type" value="Genomic_DNA"/>
</dbReference>
<protein>
    <recommendedName>
        <fullName evidence="1">DUF7014 domain-containing protein</fullName>
    </recommendedName>
</protein>
<organism evidence="2 3">
    <name type="scientific">Kistimonas scapharcae</name>
    <dbReference type="NCBI Taxonomy" id="1036133"/>
    <lineage>
        <taxon>Bacteria</taxon>
        <taxon>Pseudomonadati</taxon>
        <taxon>Pseudomonadota</taxon>
        <taxon>Gammaproteobacteria</taxon>
        <taxon>Oceanospirillales</taxon>
        <taxon>Endozoicomonadaceae</taxon>
        <taxon>Kistimonas</taxon>
    </lineage>
</organism>
<evidence type="ECO:0000313" key="3">
    <source>
        <dbReference type="Proteomes" id="UP001500604"/>
    </source>
</evidence>
<proteinExistence type="predicted"/>
<gene>
    <name evidence="2" type="ORF">GCM10023116_05010</name>
</gene>
<name>A0ABP8UWW9_9GAMM</name>
<sequence>MIGNIFDIFSRREKNVEIDVKPLTREFKNRFLMLIRDSVCGSFFELLGHLRAKLAYLHGQPVLRNPNINPADDALAFLSDCEDDHFLDAIEYIFQLEHGRFFSMNESKVIDQVNQFFTIDKLPYFLTKTVREEFESSFHGNPTTGIRVVEHPRVIRKDSEVLHNTAIEPVLTLLQKPDLLNANEEFMAGLEDYRKGEYKDCVTKCCSSLESVMKVICKRRGFPYKENDTASPLLKTILSNTNFDNFWEQPIMLIATIRNRLSFAHGSGSKEKQVSEHIAKYSINATASAILLLHDEAYN</sequence>
<dbReference type="Proteomes" id="UP001500604">
    <property type="component" value="Unassembled WGS sequence"/>
</dbReference>
<dbReference type="InterPro" id="IPR054280">
    <property type="entry name" value="DUF7014"/>
</dbReference>
<feature type="domain" description="DUF7014" evidence="1">
    <location>
        <begin position="178"/>
        <end position="293"/>
    </location>
</feature>
<keyword evidence="3" id="KW-1185">Reference proteome</keyword>
<reference evidence="3" key="1">
    <citation type="journal article" date="2019" name="Int. J. Syst. Evol. Microbiol.">
        <title>The Global Catalogue of Microorganisms (GCM) 10K type strain sequencing project: providing services to taxonomists for standard genome sequencing and annotation.</title>
        <authorList>
            <consortium name="The Broad Institute Genomics Platform"/>
            <consortium name="The Broad Institute Genome Sequencing Center for Infectious Disease"/>
            <person name="Wu L."/>
            <person name="Ma J."/>
        </authorList>
    </citation>
    <scope>NUCLEOTIDE SEQUENCE [LARGE SCALE GENOMIC DNA]</scope>
    <source>
        <strain evidence="3">JCM 17805</strain>
    </source>
</reference>
<evidence type="ECO:0000259" key="1">
    <source>
        <dbReference type="Pfam" id="PF22809"/>
    </source>
</evidence>